<dbReference type="GO" id="GO:0005524">
    <property type="term" value="F:ATP binding"/>
    <property type="evidence" value="ECO:0007669"/>
    <property type="project" value="UniProtKB-UniRule"/>
</dbReference>
<dbReference type="Pfam" id="PF00069">
    <property type="entry name" value="Pkinase"/>
    <property type="match status" value="1"/>
</dbReference>
<dbReference type="KEGG" id="jte:ASJ30_11435"/>
<dbReference type="RefSeq" id="WP_072625216.1">
    <property type="nucleotide sequence ID" value="NZ_CP013290.1"/>
</dbReference>
<proteinExistence type="predicted"/>
<protein>
    <recommendedName>
        <fullName evidence="1">non-specific serine/threonine protein kinase</fullName>
        <ecNumber evidence="1">2.7.11.1</ecNumber>
    </recommendedName>
</protein>
<name>A0A1L3MI97_9MICO</name>
<keyword evidence="5" id="KW-0418">Kinase</keyword>
<dbReference type="InterPro" id="IPR011009">
    <property type="entry name" value="Kinase-like_dom_sf"/>
</dbReference>
<dbReference type="AlphaFoldDB" id="A0A1L3MI97"/>
<feature type="region of interest" description="Disordered" evidence="8">
    <location>
        <begin position="337"/>
        <end position="429"/>
    </location>
</feature>
<dbReference type="InterPro" id="IPR008271">
    <property type="entry name" value="Ser/Thr_kinase_AS"/>
</dbReference>
<dbReference type="InterPro" id="IPR000719">
    <property type="entry name" value="Prot_kinase_dom"/>
</dbReference>
<evidence type="ECO:0000256" key="5">
    <source>
        <dbReference type="ARBA" id="ARBA00022777"/>
    </source>
</evidence>
<evidence type="ECO:0000256" key="2">
    <source>
        <dbReference type="ARBA" id="ARBA00022527"/>
    </source>
</evidence>
<dbReference type="Proteomes" id="UP000182938">
    <property type="component" value="Chromosome"/>
</dbReference>
<evidence type="ECO:0000313" key="11">
    <source>
        <dbReference type="Proteomes" id="UP000182938"/>
    </source>
</evidence>
<keyword evidence="2" id="KW-0723">Serine/threonine-protein kinase</keyword>
<dbReference type="InterPro" id="IPR017441">
    <property type="entry name" value="Protein_kinase_ATP_BS"/>
</dbReference>
<dbReference type="GO" id="GO:0004674">
    <property type="term" value="F:protein serine/threonine kinase activity"/>
    <property type="evidence" value="ECO:0007669"/>
    <property type="project" value="UniProtKB-KW"/>
</dbReference>
<feature type="compositionally biased region" description="Low complexity" evidence="8">
    <location>
        <begin position="345"/>
        <end position="361"/>
    </location>
</feature>
<evidence type="ECO:0000313" key="10">
    <source>
        <dbReference type="EMBL" id="APH02060.1"/>
    </source>
</evidence>
<evidence type="ECO:0000256" key="1">
    <source>
        <dbReference type="ARBA" id="ARBA00012513"/>
    </source>
</evidence>
<evidence type="ECO:0000256" key="3">
    <source>
        <dbReference type="ARBA" id="ARBA00022679"/>
    </source>
</evidence>
<feature type="compositionally biased region" description="Low complexity" evidence="8">
    <location>
        <begin position="368"/>
        <end position="378"/>
    </location>
</feature>
<dbReference type="SMART" id="SM00220">
    <property type="entry name" value="S_TKc"/>
    <property type="match status" value="1"/>
</dbReference>
<accession>A0A1L3MI97</accession>
<gene>
    <name evidence="10" type="ORF">ASJ30_11435</name>
</gene>
<evidence type="ECO:0000256" key="8">
    <source>
        <dbReference type="SAM" id="MobiDB-lite"/>
    </source>
</evidence>
<dbReference type="PROSITE" id="PS50011">
    <property type="entry name" value="PROTEIN_KINASE_DOM"/>
    <property type="match status" value="1"/>
</dbReference>
<dbReference type="EC" id="2.7.11.1" evidence="1"/>
<keyword evidence="3" id="KW-0808">Transferase</keyword>
<dbReference type="PANTHER" id="PTHR43289">
    <property type="entry name" value="MITOGEN-ACTIVATED PROTEIN KINASE KINASE KINASE 20-RELATED"/>
    <property type="match status" value="1"/>
</dbReference>
<organism evidence="10 11">
    <name type="scientific">Janibacter indicus</name>
    <dbReference type="NCBI Taxonomy" id="857417"/>
    <lineage>
        <taxon>Bacteria</taxon>
        <taxon>Bacillati</taxon>
        <taxon>Actinomycetota</taxon>
        <taxon>Actinomycetes</taxon>
        <taxon>Micrococcales</taxon>
        <taxon>Intrasporangiaceae</taxon>
        <taxon>Janibacter</taxon>
    </lineage>
</organism>
<dbReference type="EMBL" id="CP013290">
    <property type="protein sequence ID" value="APH02060.1"/>
    <property type="molecule type" value="Genomic_DNA"/>
</dbReference>
<dbReference type="PROSITE" id="PS00107">
    <property type="entry name" value="PROTEIN_KINASE_ATP"/>
    <property type="match status" value="1"/>
</dbReference>
<sequence>MGERFAGRYELIDPIGDGGMGTVWRVWDERTQQVVAAKVLRQSDASSLLRFVRETAVRVAHPHVIAPLGWAGDDDRVLFTMPVVDGGSVSDLVAGASPLPPGLVAELLRQLLDGLAAVHAAGVVHRDIKPGNLLLAATGSTRPHLYLGDFGIAVESTGPRLTTHDVVVGTPGYIAPELERGEDPSVASDLYAAGMVATVMLTGRRPARDGAAATLAAGGPALLSRLVTALTDVDPAARPASASEARAALDDPSVAWTPDLLGGLVLPSRLPPLPAGPWTAPEAHTLVPEGEVGRRLVATATGTSTPPTKGGPHRLGLLASVLALVIGVTVMAVALTRGGDGDRGTSSATDPTTSSSSTTTTPAPPPSSTSSPADPPTTGNYTVGTVVQREGQTCALHQEDERTTTIEGRVPVTCRWDPQEDGYTWQRED</sequence>
<dbReference type="Gene3D" id="1.10.510.10">
    <property type="entry name" value="Transferase(Phosphotransferase) domain 1"/>
    <property type="match status" value="1"/>
</dbReference>
<evidence type="ECO:0000256" key="7">
    <source>
        <dbReference type="PROSITE-ProRule" id="PRU10141"/>
    </source>
</evidence>
<feature type="binding site" evidence="7">
    <location>
        <position position="38"/>
    </location>
    <ligand>
        <name>ATP</name>
        <dbReference type="ChEBI" id="CHEBI:30616"/>
    </ligand>
</feature>
<keyword evidence="6 7" id="KW-0067">ATP-binding</keyword>
<keyword evidence="4 7" id="KW-0547">Nucleotide-binding</keyword>
<evidence type="ECO:0000259" key="9">
    <source>
        <dbReference type="PROSITE" id="PS50011"/>
    </source>
</evidence>
<dbReference type="PROSITE" id="PS00108">
    <property type="entry name" value="PROTEIN_KINASE_ST"/>
    <property type="match status" value="1"/>
</dbReference>
<dbReference type="PANTHER" id="PTHR43289:SF6">
    <property type="entry name" value="SERINE_THREONINE-PROTEIN KINASE NEKL-3"/>
    <property type="match status" value="1"/>
</dbReference>
<evidence type="ECO:0000256" key="4">
    <source>
        <dbReference type="ARBA" id="ARBA00022741"/>
    </source>
</evidence>
<dbReference type="Gene3D" id="3.30.200.20">
    <property type="entry name" value="Phosphorylase Kinase, domain 1"/>
    <property type="match status" value="1"/>
</dbReference>
<feature type="domain" description="Protein kinase" evidence="9">
    <location>
        <begin position="9"/>
        <end position="254"/>
    </location>
</feature>
<dbReference type="SUPFAM" id="SSF56112">
    <property type="entry name" value="Protein kinase-like (PK-like)"/>
    <property type="match status" value="1"/>
</dbReference>
<dbReference type="CDD" id="cd14014">
    <property type="entry name" value="STKc_PknB_like"/>
    <property type="match status" value="1"/>
</dbReference>
<keyword evidence="11" id="KW-1185">Reference proteome</keyword>
<evidence type="ECO:0000256" key="6">
    <source>
        <dbReference type="ARBA" id="ARBA00022840"/>
    </source>
</evidence>
<reference evidence="10 11" key="1">
    <citation type="submission" date="2015-11" db="EMBL/GenBank/DDBJ databases">
        <authorList>
            <person name="Zhang Y."/>
            <person name="Guo Z."/>
        </authorList>
    </citation>
    <scope>NUCLEOTIDE SEQUENCE [LARGE SCALE GENOMIC DNA]</scope>
    <source>
        <strain evidence="10 11">YFY001</strain>
    </source>
</reference>